<dbReference type="InterPro" id="IPR043502">
    <property type="entry name" value="DNA/RNA_pol_sf"/>
</dbReference>
<keyword evidence="6 12" id="KW-0695">RNA-directed DNA polymerase</keyword>
<comment type="similarity">
    <text evidence="8">Belongs to the bacterial reverse transcriptase family.</text>
</comment>
<dbReference type="PRINTS" id="PR00866">
    <property type="entry name" value="RNADNAPOLMS"/>
</dbReference>
<evidence type="ECO:0000256" key="4">
    <source>
        <dbReference type="ARBA" id="ARBA00022723"/>
    </source>
</evidence>
<evidence type="ECO:0000256" key="5">
    <source>
        <dbReference type="ARBA" id="ARBA00022842"/>
    </source>
</evidence>
<keyword evidence="7" id="KW-0051">Antiviral defense</keyword>
<evidence type="ECO:0000256" key="1">
    <source>
        <dbReference type="ARBA" id="ARBA00012493"/>
    </source>
</evidence>
<sequence>MQKADIVLSILSKKSKENKEFIFDRLYRNLFNPDFYITAYGKIYAKEGNMTAGIDDKTIDGFNYDIINDIIEKMKSETYYPIPVRRTYIPKKNGNLRPLGIPSFIDKLVQEVVRQILESIYEPIFLETSHGFRPNKSCHTALYQIKNRYKGTNWVIEGDIKGFFDNIDHDVLISLLGKKITDGRLLELIKRFLKAGYFEFNQVKGSLSGIPQGGIISPILANIYLHELDKYMESLKEQYSTYQNKRKYNPAYSQLEKARHNARRRGDNKTAKEILKQMYTLRSLDPMDPDYIRVKYTRYADDFVVCIIGSKKLAEEIRDKIKELLNTKLKLELNMDKTIITNLTTERARFLGFEISKTTNCTFTKKNTLGYKRRTLNETIQLLVPNDVINKKLEPFRKNGKPTHHCNRINLTIADIIGKYNSEIRGMYNYYRIATDVSSKIGKYKYYHYSSMAATIARKEDSSITKVIKKYGIDVPRKHGTGTRKIIGVNYETKTGSKTMTYFNEPLIYMNQPKKWLKETNEIYYKKPLVIKRLENCKCELCGIQSSIPGDFAVHHVKKLKSLKDKYFKANIITPYWVQRMIELNRRTLIVCKKCHKDIHFGKEI</sequence>
<keyword evidence="13" id="KW-1185">Reference proteome</keyword>
<proteinExistence type="inferred from homology"/>
<dbReference type="GO" id="GO:0006397">
    <property type="term" value="P:mRNA processing"/>
    <property type="evidence" value="ECO:0007669"/>
    <property type="project" value="InterPro"/>
</dbReference>
<evidence type="ECO:0000313" key="11">
    <source>
        <dbReference type="EMBL" id="KNY27935.1"/>
    </source>
</evidence>
<dbReference type="GO" id="GO:0003723">
    <property type="term" value="F:RNA binding"/>
    <property type="evidence" value="ECO:0007669"/>
    <property type="project" value="InterPro"/>
</dbReference>
<feature type="domain" description="Reverse transcriptase" evidence="10">
    <location>
        <begin position="70"/>
        <end position="355"/>
    </location>
</feature>
<keyword evidence="4" id="KW-0479">Metal-binding</keyword>
<dbReference type="GO" id="GO:0003964">
    <property type="term" value="F:RNA-directed DNA polymerase activity"/>
    <property type="evidence" value="ECO:0007669"/>
    <property type="project" value="UniProtKB-KW"/>
</dbReference>
<dbReference type="InterPro" id="IPR024937">
    <property type="entry name" value="Domain_X"/>
</dbReference>
<protein>
    <recommendedName>
        <fullName evidence="1">RNA-directed DNA polymerase</fullName>
        <ecNumber evidence="1">2.7.7.49</ecNumber>
    </recommendedName>
</protein>
<keyword evidence="2" id="KW-0808">Transferase</keyword>
<dbReference type="InterPro" id="IPR030931">
    <property type="entry name" value="Group_II_RT_mat"/>
</dbReference>
<dbReference type="PATRIC" id="fig|398512.5.peg.3366"/>
<dbReference type="PANTHER" id="PTHR34047:SF8">
    <property type="entry name" value="PROTEIN YKFC"/>
    <property type="match status" value="1"/>
</dbReference>
<gene>
    <name evidence="11" type="ORF">Bccel_3206</name>
    <name evidence="12" type="ORF">Bccel_5358</name>
</gene>
<dbReference type="NCBIfam" id="TIGR04416">
    <property type="entry name" value="group_II_RT_mat"/>
    <property type="match status" value="1"/>
</dbReference>
<dbReference type="EMBL" id="LGTC01000001">
    <property type="protein sequence ID" value="KNY27935.1"/>
    <property type="molecule type" value="Genomic_DNA"/>
</dbReference>
<evidence type="ECO:0000256" key="7">
    <source>
        <dbReference type="ARBA" id="ARBA00023118"/>
    </source>
</evidence>
<dbReference type="InterPro" id="IPR000123">
    <property type="entry name" value="Reverse_transcriptase_msDNA"/>
</dbReference>
<reference evidence="13" key="2">
    <citation type="submission" date="2015-07" db="EMBL/GenBank/DDBJ databases">
        <title>Near-Complete Genome Sequence of the Cellulolytic Bacterium Bacteroides (Pseudobacteroides) cellulosolvens ATCC 35603.</title>
        <authorList>
            <person name="Dassa B."/>
            <person name="Utturkar S.M."/>
            <person name="Klingeman D.M."/>
            <person name="Hurt R.A."/>
            <person name="Keller M."/>
            <person name="Xu J."/>
            <person name="Reddy Y.H.K."/>
            <person name="Borovok I."/>
            <person name="Grinberg I.R."/>
            <person name="Lamed R."/>
            <person name="Zhivin O."/>
            <person name="Bayer E.A."/>
            <person name="Brown S.D."/>
        </authorList>
    </citation>
    <scope>NUCLEOTIDE SEQUENCE [LARGE SCALE GENOMIC DNA]</scope>
    <source>
        <strain evidence="13">DSM 2933</strain>
    </source>
</reference>
<evidence type="ECO:0000256" key="2">
    <source>
        <dbReference type="ARBA" id="ARBA00022679"/>
    </source>
</evidence>
<dbReference type="SUPFAM" id="SSF56672">
    <property type="entry name" value="DNA/RNA polymerases"/>
    <property type="match status" value="1"/>
</dbReference>
<evidence type="ECO:0000256" key="8">
    <source>
        <dbReference type="ARBA" id="ARBA00034120"/>
    </source>
</evidence>
<name>A0A0L6JW37_9FIRM</name>
<dbReference type="Pfam" id="PF01348">
    <property type="entry name" value="Intron_maturas2"/>
    <property type="match status" value="1"/>
</dbReference>
<organism evidence="12 13">
    <name type="scientific">Pseudobacteroides cellulosolvens ATCC 35603 = DSM 2933</name>
    <dbReference type="NCBI Taxonomy" id="398512"/>
    <lineage>
        <taxon>Bacteria</taxon>
        <taxon>Bacillati</taxon>
        <taxon>Bacillota</taxon>
        <taxon>Clostridia</taxon>
        <taxon>Eubacteriales</taxon>
        <taxon>Oscillospiraceae</taxon>
        <taxon>Pseudobacteroides</taxon>
    </lineage>
</organism>
<dbReference type="InterPro" id="IPR000477">
    <property type="entry name" value="RT_dom"/>
</dbReference>
<dbReference type="AlphaFoldDB" id="A0A0L6JW37"/>
<keyword evidence="5" id="KW-0460">Magnesium</keyword>
<dbReference type="Proteomes" id="UP000036923">
    <property type="component" value="Unassembled WGS sequence"/>
</dbReference>
<evidence type="ECO:0000256" key="6">
    <source>
        <dbReference type="ARBA" id="ARBA00022918"/>
    </source>
</evidence>
<dbReference type="Pfam" id="PF00078">
    <property type="entry name" value="RVT_1"/>
    <property type="match status" value="1"/>
</dbReference>
<dbReference type="STRING" id="398512.Bccel_3206"/>
<comment type="catalytic activity">
    <reaction evidence="9">
        <text>DNA(n) + a 2'-deoxyribonucleoside 5'-triphosphate = DNA(n+1) + diphosphate</text>
        <dbReference type="Rhea" id="RHEA:22508"/>
        <dbReference type="Rhea" id="RHEA-COMP:17339"/>
        <dbReference type="Rhea" id="RHEA-COMP:17340"/>
        <dbReference type="ChEBI" id="CHEBI:33019"/>
        <dbReference type="ChEBI" id="CHEBI:61560"/>
        <dbReference type="ChEBI" id="CHEBI:173112"/>
        <dbReference type="EC" id="2.7.7.49"/>
    </reaction>
</comment>
<reference evidence="12" key="1">
    <citation type="submission" date="2015-07" db="EMBL/GenBank/DDBJ databases">
        <title>MeaNS - Measles Nucleotide Surveillance Program.</title>
        <authorList>
            <person name="Tran T."/>
            <person name="Druce J."/>
        </authorList>
    </citation>
    <scope>NUCLEOTIDE SEQUENCE</scope>
    <source>
        <strain evidence="12">DSM 2933</strain>
    </source>
</reference>
<dbReference type="EC" id="2.7.7.49" evidence="1"/>
<dbReference type="CDD" id="cd01651">
    <property type="entry name" value="RT_G2_intron"/>
    <property type="match status" value="1"/>
</dbReference>
<evidence type="ECO:0000259" key="10">
    <source>
        <dbReference type="PROSITE" id="PS50878"/>
    </source>
</evidence>
<evidence type="ECO:0000256" key="9">
    <source>
        <dbReference type="ARBA" id="ARBA00048173"/>
    </source>
</evidence>
<dbReference type="EMBL" id="LGTC01000001">
    <property type="protein sequence ID" value="KNY30081.1"/>
    <property type="molecule type" value="Genomic_DNA"/>
</dbReference>
<dbReference type="InterPro" id="IPR049030">
    <property type="entry name" value="AI2M-like_HNH"/>
</dbReference>
<evidence type="ECO:0000313" key="13">
    <source>
        <dbReference type="Proteomes" id="UP000036923"/>
    </source>
</evidence>
<dbReference type="GO" id="GO:0051607">
    <property type="term" value="P:defense response to virus"/>
    <property type="evidence" value="ECO:0007669"/>
    <property type="project" value="UniProtKB-KW"/>
</dbReference>
<accession>A0A0L6JW37</accession>
<dbReference type="GO" id="GO:0046872">
    <property type="term" value="F:metal ion binding"/>
    <property type="evidence" value="ECO:0007669"/>
    <property type="project" value="UniProtKB-KW"/>
</dbReference>
<dbReference type="PROSITE" id="PS50878">
    <property type="entry name" value="RT_POL"/>
    <property type="match status" value="1"/>
</dbReference>
<evidence type="ECO:0000313" key="12">
    <source>
        <dbReference type="EMBL" id="KNY30081.1"/>
    </source>
</evidence>
<dbReference type="RefSeq" id="WP_050753522.1">
    <property type="nucleotide sequence ID" value="NZ_LGTC01000001.1"/>
</dbReference>
<evidence type="ECO:0000256" key="3">
    <source>
        <dbReference type="ARBA" id="ARBA00022695"/>
    </source>
</evidence>
<keyword evidence="3" id="KW-0548">Nucleotidyltransferase</keyword>
<comment type="caution">
    <text evidence="12">The sequence shown here is derived from an EMBL/GenBank/DDBJ whole genome shotgun (WGS) entry which is preliminary data.</text>
</comment>
<dbReference type="Pfam" id="PF21368">
    <property type="entry name" value="AI2M-like_HNH"/>
    <property type="match status" value="1"/>
</dbReference>
<dbReference type="PANTHER" id="PTHR34047">
    <property type="entry name" value="NUCLEAR INTRON MATURASE 1, MITOCHONDRIAL-RELATED"/>
    <property type="match status" value="1"/>
</dbReference>
<dbReference type="InterPro" id="IPR051083">
    <property type="entry name" value="GrpII_Intron_Splice-Mob/Def"/>
</dbReference>